<feature type="region of interest" description="Disordered" evidence="1">
    <location>
        <begin position="458"/>
        <end position="504"/>
    </location>
</feature>
<protein>
    <submittedName>
        <fullName evidence="2">Uncharacterized protein</fullName>
    </submittedName>
</protein>
<reference evidence="2" key="1">
    <citation type="journal article" date="2021" name="Proc. Natl. Acad. Sci. U.S.A.">
        <title>Three genomes in the algal genus Volvox reveal the fate of a haploid sex-determining region after a transition to homothallism.</title>
        <authorList>
            <person name="Yamamoto K."/>
            <person name="Hamaji T."/>
            <person name="Kawai-Toyooka H."/>
            <person name="Matsuzaki R."/>
            <person name="Takahashi F."/>
            <person name="Nishimura Y."/>
            <person name="Kawachi M."/>
            <person name="Noguchi H."/>
            <person name="Minakuchi Y."/>
            <person name="Umen J.G."/>
            <person name="Toyoda A."/>
            <person name="Nozaki H."/>
        </authorList>
    </citation>
    <scope>NUCLEOTIDE SEQUENCE</scope>
    <source>
        <strain evidence="2">NIES-3785</strain>
    </source>
</reference>
<feature type="non-terminal residue" evidence="2">
    <location>
        <position position="1"/>
    </location>
</feature>
<organism evidence="2 3">
    <name type="scientific">Volvox reticuliferus</name>
    <dbReference type="NCBI Taxonomy" id="1737510"/>
    <lineage>
        <taxon>Eukaryota</taxon>
        <taxon>Viridiplantae</taxon>
        <taxon>Chlorophyta</taxon>
        <taxon>core chlorophytes</taxon>
        <taxon>Chlorophyceae</taxon>
        <taxon>CS clade</taxon>
        <taxon>Chlamydomonadales</taxon>
        <taxon>Volvocaceae</taxon>
        <taxon>Volvox</taxon>
    </lineage>
</organism>
<feature type="compositionally biased region" description="Gly residues" evidence="1">
    <location>
        <begin position="586"/>
        <end position="595"/>
    </location>
</feature>
<feature type="region of interest" description="Disordered" evidence="1">
    <location>
        <begin position="328"/>
        <end position="388"/>
    </location>
</feature>
<sequence>KSKSVDAPPATAAAAAAAGPNGVSCNSVTETAALTAAAETTATAHWSSTGPFGNLPSEWWTVEGSELYNDFESWMEAIRGMMADITCSVSNVRGRLQSFRRRSLSPRHSIGSSRDSPGSRRTSLLGLRQPSFRDQRVSPDPASQQLQRRLSAAGASHTDGSDSAIDFASETGPETTTDLHMDSSQGPGSAKAPANRGDPNAPVIVAGQQLQHDMASGGSSSKAFGPNESVLSGRSGVAAQPARAVHVKLGLQLQASLSGRALQPLQGASSTRSGALSSFPSTSRRVTSSRGPVSAAGAQEPRTEEVWARAAAAAATALTLRPVVERWSGRRGPSKCTEPVDLTISGHSKGSSSAGGGGSGGPIHGFGAHSGGREPLRSGNASGKQRVGGDAGAAAVGVIVGGLREASDCPIAAGSRRTAPDSGAMEAAADVPSAAVIIESAKSTGTAAAASCGSLTSTQPGVAECSEHSEVPELSGRPLEPKFSSGTHRPPSPGGPLTSNISSGGGGGGGFISVAAKLTGTLSASRAFSTVRSDRNATGLIPTAAHVSLSTRPSMSSVSSICGGGGGAPRRQSVLLYGDDDTGDGSVTGAGGPTGGRDDAYADAFGSPLCGSESSSDVSATAPPAKALSHGGSQELSVETLSIRPARGAPSAIAITSKTTNATNATNANANVSNSVVQSHSWRHTYRPRSAAVVP</sequence>
<feature type="region of interest" description="Disordered" evidence="1">
    <location>
        <begin position="549"/>
        <end position="634"/>
    </location>
</feature>
<comment type="caution">
    <text evidence="2">The sequence shown here is derived from an EMBL/GenBank/DDBJ whole genome shotgun (WGS) entry which is preliminary data.</text>
</comment>
<feature type="region of interest" description="Disordered" evidence="1">
    <location>
        <begin position="100"/>
        <end position="201"/>
    </location>
</feature>
<dbReference type="EMBL" id="BNCQ01000005">
    <property type="protein sequence ID" value="GIL98062.1"/>
    <property type="molecule type" value="Genomic_DNA"/>
</dbReference>
<gene>
    <name evidence="2" type="ORF">Vretimale_3459</name>
</gene>
<feature type="non-terminal residue" evidence="2">
    <location>
        <position position="695"/>
    </location>
</feature>
<dbReference type="Proteomes" id="UP000722791">
    <property type="component" value="Unassembled WGS sequence"/>
</dbReference>
<evidence type="ECO:0000256" key="1">
    <source>
        <dbReference type="SAM" id="MobiDB-lite"/>
    </source>
</evidence>
<feature type="compositionally biased region" description="Polar residues" evidence="1">
    <location>
        <begin position="110"/>
        <end position="122"/>
    </location>
</feature>
<accession>A0A8J4G3M5</accession>
<feature type="compositionally biased region" description="Polar residues" evidence="1">
    <location>
        <begin position="266"/>
        <end position="291"/>
    </location>
</feature>
<name>A0A8J4G3M5_9CHLO</name>
<proteinExistence type="predicted"/>
<evidence type="ECO:0000313" key="2">
    <source>
        <dbReference type="EMBL" id="GIL98062.1"/>
    </source>
</evidence>
<feature type="region of interest" description="Disordered" evidence="1">
    <location>
        <begin position="264"/>
        <end position="303"/>
    </location>
</feature>
<feature type="compositionally biased region" description="Polar residues" evidence="1">
    <location>
        <begin position="172"/>
        <end position="187"/>
    </location>
</feature>
<evidence type="ECO:0000313" key="3">
    <source>
        <dbReference type="Proteomes" id="UP000722791"/>
    </source>
</evidence>
<feature type="compositionally biased region" description="Gly residues" evidence="1">
    <location>
        <begin position="353"/>
        <end position="370"/>
    </location>
</feature>
<dbReference type="AlphaFoldDB" id="A0A8J4G3M5"/>